<dbReference type="EMBL" id="JAKWBI020000028">
    <property type="protein sequence ID" value="KAJ2905583.1"/>
    <property type="molecule type" value="Genomic_DNA"/>
</dbReference>
<feature type="region of interest" description="Disordered" evidence="3">
    <location>
        <begin position="107"/>
        <end position="151"/>
    </location>
</feature>
<evidence type="ECO:0000313" key="5">
    <source>
        <dbReference type="EMBL" id="KAJ2905583.1"/>
    </source>
</evidence>
<proteinExistence type="predicted"/>
<comment type="caution">
    <text evidence="5">The sequence shown here is derived from an EMBL/GenBank/DDBJ whole genome shotgun (WGS) entry which is preliminary data.</text>
</comment>
<keyword evidence="1" id="KW-0479">Metal-binding</keyword>
<dbReference type="Proteomes" id="UP001201980">
    <property type="component" value="Unassembled WGS sequence"/>
</dbReference>
<dbReference type="GO" id="GO:0003677">
    <property type="term" value="F:DNA binding"/>
    <property type="evidence" value="ECO:0007669"/>
    <property type="project" value="InterPro"/>
</dbReference>
<organism evidence="5 6">
    <name type="scientific">Zalerion maritima</name>
    <dbReference type="NCBI Taxonomy" id="339359"/>
    <lineage>
        <taxon>Eukaryota</taxon>
        <taxon>Fungi</taxon>
        <taxon>Dikarya</taxon>
        <taxon>Ascomycota</taxon>
        <taxon>Pezizomycotina</taxon>
        <taxon>Sordariomycetes</taxon>
        <taxon>Lulworthiomycetidae</taxon>
        <taxon>Lulworthiales</taxon>
        <taxon>Lulworthiaceae</taxon>
        <taxon>Zalerion</taxon>
    </lineage>
</organism>
<feature type="region of interest" description="Disordered" evidence="3">
    <location>
        <begin position="193"/>
        <end position="243"/>
    </location>
</feature>
<dbReference type="PANTHER" id="PTHR46910:SF25">
    <property type="entry name" value="ABC-TRANSPORTER-REGULATING TRANSCRIPTION FACTOR"/>
    <property type="match status" value="1"/>
</dbReference>
<dbReference type="InterPro" id="IPR036864">
    <property type="entry name" value="Zn2-C6_fun-type_DNA-bd_sf"/>
</dbReference>
<dbReference type="PANTHER" id="PTHR46910">
    <property type="entry name" value="TRANSCRIPTION FACTOR PDR1"/>
    <property type="match status" value="1"/>
</dbReference>
<dbReference type="CDD" id="cd00067">
    <property type="entry name" value="GAL4"/>
    <property type="match status" value="1"/>
</dbReference>
<dbReference type="GO" id="GO:0008270">
    <property type="term" value="F:zinc ion binding"/>
    <property type="evidence" value="ECO:0007669"/>
    <property type="project" value="InterPro"/>
</dbReference>
<accession>A0AAD5RWC1</accession>
<dbReference type="CDD" id="cd12148">
    <property type="entry name" value="fungal_TF_MHR"/>
    <property type="match status" value="1"/>
</dbReference>
<dbReference type="SUPFAM" id="SSF57701">
    <property type="entry name" value="Zn2/Cys6 DNA-binding domain"/>
    <property type="match status" value="1"/>
</dbReference>
<dbReference type="InterPro" id="IPR001138">
    <property type="entry name" value="Zn2Cys6_DnaBD"/>
</dbReference>
<protein>
    <recommendedName>
        <fullName evidence="4">Zn(2)-C6 fungal-type domain-containing protein</fullName>
    </recommendedName>
</protein>
<dbReference type="SMART" id="SM00066">
    <property type="entry name" value="GAL4"/>
    <property type="match status" value="1"/>
</dbReference>
<keyword evidence="2" id="KW-0539">Nucleus</keyword>
<dbReference type="Gene3D" id="4.10.240.10">
    <property type="entry name" value="Zn(2)-C6 fungal-type DNA-binding domain"/>
    <property type="match status" value="1"/>
</dbReference>
<evidence type="ECO:0000256" key="3">
    <source>
        <dbReference type="SAM" id="MobiDB-lite"/>
    </source>
</evidence>
<reference evidence="5" key="1">
    <citation type="submission" date="2022-07" db="EMBL/GenBank/DDBJ databases">
        <title>Draft genome sequence of Zalerion maritima ATCC 34329, a (micro)plastics degrading marine fungus.</title>
        <authorList>
            <person name="Paco A."/>
            <person name="Goncalves M.F.M."/>
            <person name="Rocha-Santos T.A.P."/>
            <person name="Alves A."/>
        </authorList>
    </citation>
    <scope>NUCLEOTIDE SEQUENCE</scope>
    <source>
        <strain evidence="5">ATCC 34329</strain>
    </source>
</reference>
<dbReference type="GO" id="GO:0006351">
    <property type="term" value="P:DNA-templated transcription"/>
    <property type="evidence" value="ECO:0007669"/>
    <property type="project" value="InterPro"/>
</dbReference>
<feature type="domain" description="Zn(2)-C6 fungal-type" evidence="4">
    <location>
        <begin position="42"/>
        <end position="71"/>
    </location>
</feature>
<feature type="compositionally biased region" description="Polar residues" evidence="3">
    <location>
        <begin position="124"/>
        <end position="148"/>
    </location>
</feature>
<name>A0AAD5RWC1_9PEZI</name>
<evidence type="ECO:0000256" key="2">
    <source>
        <dbReference type="ARBA" id="ARBA00023242"/>
    </source>
</evidence>
<dbReference type="Pfam" id="PF04082">
    <property type="entry name" value="Fungal_trans"/>
    <property type="match status" value="1"/>
</dbReference>
<dbReference type="SMART" id="SM00906">
    <property type="entry name" value="Fungal_trans"/>
    <property type="match status" value="1"/>
</dbReference>
<keyword evidence="6" id="KW-1185">Reference proteome</keyword>
<dbReference type="AlphaFoldDB" id="A0AAD5RWC1"/>
<dbReference type="InterPro" id="IPR007219">
    <property type="entry name" value="XnlR_reg_dom"/>
</dbReference>
<evidence type="ECO:0000256" key="1">
    <source>
        <dbReference type="ARBA" id="ARBA00022723"/>
    </source>
</evidence>
<dbReference type="InterPro" id="IPR050987">
    <property type="entry name" value="AtrR-like"/>
</dbReference>
<dbReference type="PROSITE" id="PS00463">
    <property type="entry name" value="ZN2_CY6_FUNGAL_1"/>
    <property type="match status" value="1"/>
</dbReference>
<evidence type="ECO:0000313" key="6">
    <source>
        <dbReference type="Proteomes" id="UP001201980"/>
    </source>
</evidence>
<dbReference type="Pfam" id="PF00172">
    <property type="entry name" value="Zn_clus"/>
    <property type="match status" value="1"/>
</dbReference>
<dbReference type="PROSITE" id="PS50048">
    <property type="entry name" value="ZN2_CY6_FUNGAL_2"/>
    <property type="match status" value="1"/>
</dbReference>
<dbReference type="GO" id="GO:0000981">
    <property type="term" value="F:DNA-binding transcription factor activity, RNA polymerase II-specific"/>
    <property type="evidence" value="ECO:0007669"/>
    <property type="project" value="InterPro"/>
</dbReference>
<sequence>MTPVPEPSLPPAIPPATPLPPGLVFPEVEVQQKPTRIKRRIACNYCRAKKIRCNGADPCANCVDHDQSCTWTAKRRSRPKIRENEVNMVIERLAAVEAMVQASAPSQRSPVTAVSAPSPGCSPTIAQAQSDGGASRMQSCPASNSSPTEVAPAYSFDSPVASVVSGKRQDWFSPAASLRPPRQVQEMAVLPHSQPTFPPAFSHRSSFDHGSSTSDSAPPASYCTSIPGDAGGSPDERRERGSICSSATSHWEYHGPRSYLSICSKPGIQWVSERTGSSNFHDVATSFTTDTTRWLKVGKKLSKEIKPEPDPETAWKYTRAYFEEALDAALGIVHRPWFESRLKAHISSPSSDEDPSWYALRNIIYASGCRIVLSKHATFQEANRSAWEWFENALSVHTEILYFRTSLVGVQALTLMAYFTENLGNPCLEYMLCTNALRLAVSKGLHRQLVSSWSLTQDERCHWNWVFWAAYCLEKHIVHQSGRPSIIDDDDINCQVPTVAPPSSSVNLFYCNTLIRLAQLSSLVAKRLSSVQAFRQGPEALVRTVGELNEKLVVIKRSIEPILSLSDPLDLSKLPHSVSFQQAVYLQYTYYNTVFDIHTVLTYPWSQSILGLTQHPALRTQVERSTEMVARSCRDAILATKHICIAACTPLPLTFFSPAYAIINLFIHILQNPSHPNVRSDVALMDIGVGHFARLEFATNSEISVPFMKEMAALTRDAIRYRRSDGLRNSSECAASGVRKDLSTAPDSQGMADGRATQIPVHSGQEDFPWSNDGLADDPLDLDLGNWSMLLPIPHFGDDIESFLGP</sequence>
<gene>
    <name evidence="5" type="ORF">MKZ38_004877</name>
</gene>
<evidence type="ECO:0000259" key="4">
    <source>
        <dbReference type="PROSITE" id="PS50048"/>
    </source>
</evidence>
<feature type="compositionally biased region" description="Low complexity" evidence="3">
    <location>
        <begin position="201"/>
        <end position="216"/>
    </location>
</feature>